<evidence type="ECO:0000313" key="9">
    <source>
        <dbReference type="EMBL" id="TLG75440.1"/>
    </source>
</evidence>
<keyword evidence="3" id="KW-1003">Cell membrane</keyword>
<dbReference type="EMBL" id="VBWP01000003">
    <property type="protein sequence ID" value="TLG75440.1"/>
    <property type="molecule type" value="Genomic_DNA"/>
</dbReference>
<evidence type="ECO:0000256" key="3">
    <source>
        <dbReference type="ARBA" id="ARBA00022475"/>
    </source>
</evidence>
<feature type="chain" id="PRO_5039444871" evidence="8">
    <location>
        <begin position="20"/>
        <end position="421"/>
    </location>
</feature>
<dbReference type="PANTHER" id="PTHR43649:SF33">
    <property type="entry name" value="POLYGALACTURONAN_RHAMNOGALACTURONAN-BINDING PROTEIN YTCQ"/>
    <property type="match status" value="1"/>
</dbReference>
<dbReference type="Proteomes" id="UP000306912">
    <property type="component" value="Unassembled WGS sequence"/>
</dbReference>
<dbReference type="InterPro" id="IPR006061">
    <property type="entry name" value="SBP_1_CS"/>
</dbReference>
<reference evidence="9 10" key="1">
    <citation type="submission" date="2019-05" db="EMBL/GenBank/DDBJ databases">
        <title>Culicoidintestinum kansasii gen. nov., sp. nov. from the gastrointestinal tract of the biting midge, Culicoides sonorensis.</title>
        <authorList>
            <person name="Neupane S."/>
            <person name="Ghosh A."/>
            <person name="Gunther S."/>
            <person name="Martin K."/>
            <person name="Zurek L."/>
        </authorList>
    </citation>
    <scope>NUCLEOTIDE SEQUENCE [LARGE SCALE GENOMIC DNA]</scope>
    <source>
        <strain evidence="9 10">CS-1</strain>
    </source>
</reference>
<evidence type="ECO:0000256" key="2">
    <source>
        <dbReference type="ARBA" id="ARBA00022448"/>
    </source>
</evidence>
<keyword evidence="4 8" id="KW-0732">Signal</keyword>
<keyword evidence="6" id="KW-0564">Palmitate</keyword>
<keyword evidence="2" id="KW-0813">Transport</keyword>
<evidence type="ECO:0000256" key="5">
    <source>
        <dbReference type="ARBA" id="ARBA00023136"/>
    </source>
</evidence>
<dbReference type="PROSITE" id="PS01037">
    <property type="entry name" value="SBP_BACTERIAL_1"/>
    <property type="match status" value="1"/>
</dbReference>
<feature type="signal peptide" evidence="8">
    <location>
        <begin position="1"/>
        <end position="19"/>
    </location>
</feature>
<dbReference type="SUPFAM" id="SSF53850">
    <property type="entry name" value="Periplasmic binding protein-like II"/>
    <property type="match status" value="1"/>
</dbReference>
<dbReference type="GO" id="GO:0055085">
    <property type="term" value="P:transmembrane transport"/>
    <property type="evidence" value="ECO:0007669"/>
    <property type="project" value="InterPro"/>
</dbReference>
<comment type="caution">
    <text evidence="9">The sequence shown here is derived from an EMBL/GenBank/DDBJ whole genome shotgun (WGS) entry which is preliminary data.</text>
</comment>
<dbReference type="RefSeq" id="WP_138190647.1">
    <property type="nucleotide sequence ID" value="NZ_VBWP01000003.1"/>
</dbReference>
<dbReference type="InterPro" id="IPR006059">
    <property type="entry name" value="SBP"/>
</dbReference>
<dbReference type="FunCoup" id="A0A5R8QEJ1">
    <property type="interactions" value="67"/>
</dbReference>
<dbReference type="AlphaFoldDB" id="A0A5R8QEJ1"/>
<keyword evidence="10" id="KW-1185">Reference proteome</keyword>
<protein>
    <submittedName>
        <fullName evidence="9">Carbohydrate ABC transporter substrate-binding protein</fullName>
    </submittedName>
</protein>
<keyword evidence="5" id="KW-0472">Membrane</keyword>
<evidence type="ECO:0000256" key="1">
    <source>
        <dbReference type="ARBA" id="ARBA00008520"/>
    </source>
</evidence>
<dbReference type="InterPro" id="IPR050490">
    <property type="entry name" value="Bact_solute-bd_prot1"/>
</dbReference>
<dbReference type="PANTHER" id="PTHR43649">
    <property type="entry name" value="ARABINOSE-BINDING PROTEIN-RELATED"/>
    <property type="match status" value="1"/>
</dbReference>
<evidence type="ECO:0000256" key="8">
    <source>
        <dbReference type="SAM" id="SignalP"/>
    </source>
</evidence>
<organism evidence="9 10">
    <name type="scientific">Culicoidibacter larvae</name>
    <dbReference type="NCBI Taxonomy" id="2579976"/>
    <lineage>
        <taxon>Bacteria</taxon>
        <taxon>Bacillati</taxon>
        <taxon>Bacillota</taxon>
        <taxon>Culicoidibacteria</taxon>
        <taxon>Culicoidibacterales</taxon>
        <taxon>Culicoidibacteraceae</taxon>
        <taxon>Culicoidibacter</taxon>
    </lineage>
</organism>
<accession>A0A5R8QEJ1</accession>
<dbReference type="Pfam" id="PF01547">
    <property type="entry name" value="SBP_bac_1"/>
    <property type="match status" value="1"/>
</dbReference>
<keyword evidence="7" id="KW-0449">Lipoprotein</keyword>
<evidence type="ECO:0000256" key="7">
    <source>
        <dbReference type="ARBA" id="ARBA00023288"/>
    </source>
</evidence>
<name>A0A5R8QEJ1_9FIRM</name>
<evidence type="ECO:0000256" key="6">
    <source>
        <dbReference type="ARBA" id="ARBA00023139"/>
    </source>
</evidence>
<dbReference type="Gene3D" id="3.40.190.10">
    <property type="entry name" value="Periplasmic binding protein-like II"/>
    <property type="match status" value="2"/>
</dbReference>
<dbReference type="PROSITE" id="PS51257">
    <property type="entry name" value="PROKAR_LIPOPROTEIN"/>
    <property type="match status" value="1"/>
</dbReference>
<dbReference type="OrthoDB" id="9763054at2"/>
<evidence type="ECO:0000256" key="4">
    <source>
        <dbReference type="ARBA" id="ARBA00022729"/>
    </source>
</evidence>
<dbReference type="InParanoid" id="A0A5R8QEJ1"/>
<evidence type="ECO:0000313" key="10">
    <source>
        <dbReference type="Proteomes" id="UP000306912"/>
    </source>
</evidence>
<gene>
    <name evidence="9" type="ORF">FEZ08_05165</name>
</gene>
<sequence length="421" mass="46122">MKKVMAILATFVLAVAGLAACGNSDEVEVTIFQFKVENKEGLEKAATAYMANNPNVKITIETVGGGQDYGAALRSKFQSGAEPTIFNIGGPQDVEDWQAYLEDLSDQPWIPEVYDGLLGAVTSESKVYGMPFNQEGYGLIYNKTIFEKAGIDATTITDYASLEAAVKTLDSKKEELGIDGVFIVPGKETWSTGLHGTNTALSPEFGSATDAYNSKTVEFTYSEGLQAYMDLQRNYANKTGKDINVVDYKEQVESGFALGKAAMIQQGNWVYGDIEKIDPEVAKNVGFLPIPIKGTGKEDSIFVGVPMYWSVNTNKNDAEKAAAKDFLNWLYTSDEGKTIVVEDLQFIPAIKGYDKVPDNPLAQDIVAYSEAGKTQPWVFMGYPSGWGMENIGVELQKYFAGEQSWDDVIQHSKDAWAKARE</sequence>
<comment type="similarity">
    <text evidence="1">Belongs to the bacterial solute-binding protein 1 family.</text>
</comment>
<proteinExistence type="inferred from homology"/>